<evidence type="ECO:0000313" key="2">
    <source>
        <dbReference type="Proteomes" id="UP000748531"/>
    </source>
</evidence>
<gene>
    <name evidence="1" type="ORF">PHET_06936</name>
</gene>
<keyword evidence="2" id="KW-1185">Reference proteome</keyword>
<proteinExistence type="predicted"/>
<comment type="caution">
    <text evidence="1">The sequence shown here is derived from an EMBL/GenBank/DDBJ whole genome shotgun (WGS) entry which is preliminary data.</text>
</comment>
<name>A0A8J4SN17_9TREM</name>
<protein>
    <submittedName>
        <fullName evidence="1">Uncharacterized protein</fullName>
    </submittedName>
</protein>
<evidence type="ECO:0000313" key="1">
    <source>
        <dbReference type="EMBL" id="KAF5399332.1"/>
    </source>
</evidence>
<dbReference type="OrthoDB" id="6263911at2759"/>
<reference evidence="1" key="1">
    <citation type="submission" date="2019-05" db="EMBL/GenBank/DDBJ databases">
        <title>Annotation for the trematode Paragonimus heterotremus.</title>
        <authorList>
            <person name="Choi Y.-J."/>
        </authorList>
    </citation>
    <scope>NUCLEOTIDE SEQUENCE</scope>
    <source>
        <strain evidence="1">LC</strain>
    </source>
</reference>
<accession>A0A8J4SN17</accession>
<sequence>MRPMDSHDVIISSRLGMFFNAESREKTFRLSVCSVAAHESSKDNLQDLCGARDSATLGHPHMIDEDFINRLSTYVARNTDNIDCYSMCIDVADVCITLVHHGHLLIFKADESKNVFKRLIHTGLTEFAQNPSGSRHWKRVNLLFSLLNISSNESSVLASSVVKVCGIILTLEKLDPVWTSANKWIDNFQFLQKFLSLMLTFPVKSDQLLLLFNPIYELLASQCVLLQKSFTAHIHSTDAPCFSAVELVTLCRLFTVWSQISSKLQEISNKSATSAHSCIISQQDSNGLQSARGSTSGLSLSTVDYNTIFHAQPTDVTLPETLELNSDTSWSVCPSVVDLPPARPRGVLKNQLGAQCTQDTTDDAHLTKRSSINLVQEFLQPRTFKNTFNQAFVNGLELAIASVQIGTSPVQLDLTNPITVGVTNVPGSGNAIGSRLSLLLQIPVFSTSGHGPLFGFPGSTIVEKATEELTSSTWGQQFHSSFTVQSAMSSWVGAVGTGAGLPFPVIRVSESVSRTVSLIVSAILPTLLSLIETDLHFNPDIYVSPNLHETDDSSPDSTHQKCKGKVQLVKETATGSNHQPDETFHTFSTDSRDFDDVDSFRSLIIPVLNILLRFLDCKPLGKPDSGGVADQIFRVVLDAEEDLAGMERIALCISDCLLLRSLCHLIASVFRNQFKISTSLVAEPLDFPGNDDLSTQMMEATKQYDSSIRVLSEHLVDLSLMRSGQLVIQSVVREPGLSPLAGTGPVNVSSSSFVALYHHLAELWRLVSHTCPAGLARQIMAHVSAQGLLSALQLSCTKTFLESAASESDIRLLLRTAEFCLFTSSETAAEVVGLGQLPGDISLLHSVAVSLSQMLACRHMPPHIWNKRDLREQTELEIEWELFASGHHFDPIRLLNLVTLSEAKLSVNILSNTKLSDFTNTDNELLMATNVFTALFRICSLLPGLESFHSNVLIAVCSNSELRLQPWTIETDSSDLSVRNNWPVWLRAIFRLLSEPLEKLWDTFEDLVQRHINTDESLSKESVSCELHQSPKTYFVNHKPRPRTVWNHLFPSGLLPCGCELPIPARLGPWKIPTNNITIEAEGSSGKPRSKRQQATLAKYQQEQLTGSYTSYYAHSGYIQHAWSELACDLVRSVVVALPTGIQLALSQLEELLVGASSDLSNTTTYKLRGGSLGTHIILASLKCRILDEFEDIPDSTSNERQIARFQHLVLWEHLCSILEDEEEDEELTGCKRRVASFLDSLRNCLTKYPGEETDHSTNGRRFQLAQHVRRVQTKALPDLYFLHTFFKRNLIWIRGLIRAQRGNHLSSTMVSHTEPILEKMDEIQEFETAFPALDTVAFEELDWERLSLVNIGLNQEIIEQFRSGAWRPSRVTLQASVQNEA</sequence>
<organism evidence="1 2">
    <name type="scientific">Paragonimus heterotremus</name>
    <dbReference type="NCBI Taxonomy" id="100268"/>
    <lineage>
        <taxon>Eukaryota</taxon>
        <taxon>Metazoa</taxon>
        <taxon>Spiralia</taxon>
        <taxon>Lophotrochozoa</taxon>
        <taxon>Platyhelminthes</taxon>
        <taxon>Trematoda</taxon>
        <taxon>Digenea</taxon>
        <taxon>Plagiorchiida</taxon>
        <taxon>Troglotremata</taxon>
        <taxon>Troglotrematidae</taxon>
        <taxon>Paragonimus</taxon>
    </lineage>
</organism>
<dbReference type="Proteomes" id="UP000748531">
    <property type="component" value="Unassembled WGS sequence"/>
</dbReference>
<dbReference type="EMBL" id="LUCH01004139">
    <property type="protein sequence ID" value="KAF5399332.1"/>
    <property type="molecule type" value="Genomic_DNA"/>
</dbReference>